<evidence type="ECO:0000313" key="1">
    <source>
        <dbReference type="EMBL" id="AYD85472.1"/>
    </source>
</evidence>
<sequence>MVRILERYKNEATGAIAFKRLLVKEIDGMFRVVKEFDYGNGAGVNTVIMPGIKAYKTLKGAEKALAAWKPERYQMTRVEGLMQEGKI</sequence>
<dbReference type="EMBL" id="MH816966">
    <property type="protein sequence ID" value="AYD85472.1"/>
    <property type="molecule type" value="Genomic_DNA"/>
</dbReference>
<protein>
    <submittedName>
        <fullName evidence="1">Uncharacterized protein</fullName>
    </submittedName>
</protein>
<name>A0A386KJ92_9CAUD</name>
<keyword evidence="2" id="KW-1185">Reference proteome</keyword>
<dbReference type="KEGG" id="vg:55004084"/>
<dbReference type="Proteomes" id="UP000268320">
    <property type="component" value="Genome"/>
</dbReference>
<dbReference type="RefSeq" id="YP_009813009.1">
    <property type="nucleotide sequence ID" value="NC_048073.1"/>
</dbReference>
<proteinExistence type="predicted"/>
<reference evidence="1 2" key="1">
    <citation type="submission" date="2018-08" db="EMBL/GenBank/DDBJ databases">
        <title>Characterization and Complete Genome Sequence Analysis of a Lytic Bacteriophage FEC19 infecting Escherichia coli O157:H7.</title>
        <authorList>
            <person name="Fan C."/>
            <person name="Zhao C."/>
            <person name="Tie D."/>
            <person name="Sun Y."/>
        </authorList>
    </citation>
    <scope>NUCLEOTIDE SEQUENCE [LARGE SCALE GENOMIC DNA]</scope>
</reference>
<accession>A0A386KJ92</accession>
<organism evidence="1 2">
    <name type="scientific">Escherichia phage FEC19</name>
    <dbReference type="NCBI Taxonomy" id="2315486"/>
    <lineage>
        <taxon>Viruses</taxon>
        <taxon>Duplodnaviria</taxon>
        <taxon>Heunggongvirae</taxon>
        <taxon>Uroviricota</taxon>
        <taxon>Caudoviricetes</taxon>
        <taxon>Lindbergviridae</taxon>
        <taxon>Wifcevirus</taxon>
        <taxon>Wifcevirus FEC19</taxon>
    </lineage>
</organism>
<evidence type="ECO:0000313" key="2">
    <source>
        <dbReference type="Proteomes" id="UP000268320"/>
    </source>
</evidence>
<dbReference type="GeneID" id="55004084"/>